<dbReference type="PROSITE" id="PS50931">
    <property type="entry name" value="HTH_LYSR"/>
    <property type="match status" value="1"/>
</dbReference>
<keyword evidence="2" id="KW-0805">Transcription regulation</keyword>
<keyword evidence="4" id="KW-0804">Transcription</keyword>
<protein>
    <submittedName>
        <fullName evidence="6">DNA-binding transcriptional regulator, LysR family</fullName>
    </submittedName>
</protein>
<evidence type="ECO:0000259" key="5">
    <source>
        <dbReference type="PROSITE" id="PS50931"/>
    </source>
</evidence>
<dbReference type="SUPFAM" id="SSF53850">
    <property type="entry name" value="Periplasmic binding protein-like II"/>
    <property type="match status" value="1"/>
</dbReference>
<dbReference type="Proteomes" id="UP000199664">
    <property type="component" value="Unassembled WGS sequence"/>
</dbReference>
<dbReference type="Pfam" id="PF00126">
    <property type="entry name" value="HTH_1"/>
    <property type="match status" value="1"/>
</dbReference>
<dbReference type="InterPro" id="IPR005119">
    <property type="entry name" value="LysR_subst-bd"/>
</dbReference>
<dbReference type="Gene3D" id="1.10.10.10">
    <property type="entry name" value="Winged helix-like DNA-binding domain superfamily/Winged helix DNA-binding domain"/>
    <property type="match status" value="1"/>
</dbReference>
<proteinExistence type="inferred from homology"/>
<dbReference type="STRING" id="1036779.SAMN04515666_10715"/>
<dbReference type="PRINTS" id="PR00039">
    <property type="entry name" value="HTHLYSR"/>
</dbReference>
<dbReference type="InterPro" id="IPR036388">
    <property type="entry name" value="WH-like_DNA-bd_sf"/>
</dbReference>
<reference evidence="7" key="1">
    <citation type="submission" date="2016-10" db="EMBL/GenBank/DDBJ databases">
        <authorList>
            <person name="Varghese N."/>
            <person name="Submissions S."/>
        </authorList>
    </citation>
    <scope>NUCLEOTIDE SEQUENCE [LARGE SCALE GENOMIC DNA]</scope>
    <source>
        <strain evidence="7">LMG 26383,CCUG 61248,R- 45681</strain>
    </source>
</reference>
<dbReference type="PANTHER" id="PTHR30126:SF39">
    <property type="entry name" value="HTH-TYPE TRANSCRIPTIONAL REGULATOR CYSL"/>
    <property type="match status" value="1"/>
</dbReference>
<dbReference type="Pfam" id="PF03466">
    <property type="entry name" value="LysR_substrate"/>
    <property type="match status" value="1"/>
</dbReference>
<dbReference type="FunFam" id="1.10.10.10:FF:000001">
    <property type="entry name" value="LysR family transcriptional regulator"/>
    <property type="match status" value="1"/>
</dbReference>
<dbReference type="InterPro" id="IPR036390">
    <property type="entry name" value="WH_DNA-bd_sf"/>
</dbReference>
<evidence type="ECO:0000313" key="6">
    <source>
        <dbReference type="EMBL" id="SEM06324.1"/>
    </source>
</evidence>
<comment type="similarity">
    <text evidence="1">Belongs to the LysR transcriptional regulatory family.</text>
</comment>
<keyword evidence="7" id="KW-1185">Reference proteome</keyword>
<dbReference type="PANTHER" id="PTHR30126">
    <property type="entry name" value="HTH-TYPE TRANSCRIPTIONAL REGULATOR"/>
    <property type="match status" value="1"/>
</dbReference>
<dbReference type="Gene3D" id="3.40.190.290">
    <property type="match status" value="1"/>
</dbReference>
<dbReference type="CDD" id="cd08420">
    <property type="entry name" value="PBP2_CysL_like"/>
    <property type="match status" value="1"/>
</dbReference>
<evidence type="ECO:0000256" key="1">
    <source>
        <dbReference type="ARBA" id="ARBA00009437"/>
    </source>
</evidence>
<accession>A0A1H7VBD6</accession>
<evidence type="ECO:0000313" key="7">
    <source>
        <dbReference type="Proteomes" id="UP000199664"/>
    </source>
</evidence>
<evidence type="ECO:0000256" key="3">
    <source>
        <dbReference type="ARBA" id="ARBA00023125"/>
    </source>
</evidence>
<dbReference type="GO" id="GO:0003700">
    <property type="term" value="F:DNA-binding transcription factor activity"/>
    <property type="evidence" value="ECO:0007669"/>
    <property type="project" value="InterPro"/>
</dbReference>
<dbReference type="GO" id="GO:0000976">
    <property type="term" value="F:transcription cis-regulatory region binding"/>
    <property type="evidence" value="ECO:0007669"/>
    <property type="project" value="TreeGrafter"/>
</dbReference>
<dbReference type="AlphaFoldDB" id="A0A1H7VBD6"/>
<dbReference type="InterPro" id="IPR000847">
    <property type="entry name" value="LysR_HTH_N"/>
</dbReference>
<feature type="domain" description="HTH lysR-type" evidence="5">
    <location>
        <begin position="7"/>
        <end position="64"/>
    </location>
</feature>
<dbReference type="EMBL" id="FOAN01000007">
    <property type="protein sequence ID" value="SEM06324.1"/>
    <property type="molecule type" value="Genomic_DNA"/>
</dbReference>
<organism evidence="6 7">
    <name type="scientific">Bosea lupini</name>
    <dbReference type="NCBI Taxonomy" id="1036779"/>
    <lineage>
        <taxon>Bacteria</taxon>
        <taxon>Pseudomonadati</taxon>
        <taxon>Pseudomonadota</taxon>
        <taxon>Alphaproteobacteria</taxon>
        <taxon>Hyphomicrobiales</taxon>
        <taxon>Boseaceae</taxon>
        <taxon>Bosea</taxon>
    </lineage>
</organism>
<gene>
    <name evidence="6" type="ORF">SAMN04515666_10715</name>
</gene>
<evidence type="ECO:0000256" key="4">
    <source>
        <dbReference type="ARBA" id="ARBA00023163"/>
    </source>
</evidence>
<dbReference type="SUPFAM" id="SSF46785">
    <property type="entry name" value="Winged helix' DNA-binding domain"/>
    <property type="match status" value="1"/>
</dbReference>
<keyword evidence="3 6" id="KW-0238">DNA-binding</keyword>
<name>A0A1H7VBD6_9HYPH</name>
<sequence>MEWSALMTLEQLRIFVAVAEREHVTRAAAELNLTQSATSAAIAALEHRHAVKLFDRVGRRIVLTDAGRLFLNEARAILARAATGERVLSDLAGLKRGRLSLAASQTVGNYWLPRRLALFRARHPGIETPLVIGNTETVAAAIHDGLADIGFVEGEIDDPLLAQETVAKDDLAIVVAPGHPWAGKERVAPAEFVESRWVLREPGSGTRQALEAVLAGAGRSVADLDVLLELPANEAVRTAVDAGSAAALMSRLVVANALRSGLLAEVATDIPSRRFVMLRHKERYVGRPAQAFRALLAEEPAAR</sequence>
<evidence type="ECO:0000256" key="2">
    <source>
        <dbReference type="ARBA" id="ARBA00023015"/>
    </source>
</evidence>